<dbReference type="SUPFAM" id="SSF55729">
    <property type="entry name" value="Acyl-CoA N-acyltransferases (Nat)"/>
    <property type="match status" value="1"/>
</dbReference>
<reference evidence="1" key="1">
    <citation type="submission" date="2016-03" db="EMBL/GenBank/DDBJ databases">
        <title>Draft genome sequence of Rosellinia necatrix.</title>
        <authorList>
            <person name="Kanematsu S."/>
        </authorList>
    </citation>
    <scope>NUCLEOTIDE SEQUENCE [LARGE SCALE GENOMIC DNA]</scope>
    <source>
        <strain evidence="1">W97</strain>
    </source>
</reference>
<name>A0A1W2TR48_ROSNE</name>
<dbReference type="Proteomes" id="UP000054516">
    <property type="component" value="Unassembled WGS sequence"/>
</dbReference>
<protein>
    <recommendedName>
        <fullName evidence="3">N-acetyltransferase domain-containing protein</fullName>
    </recommendedName>
</protein>
<dbReference type="InterPro" id="IPR016181">
    <property type="entry name" value="Acyl_CoA_acyltransferase"/>
</dbReference>
<dbReference type="AlphaFoldDB" id="A0A1W2TR48"/>
<organism evidence="1">
    <name type="scientific">Rosellinia necatrix</name>
    <name type="common">White root-rot fungus</name>
    <dbReference type="NCBI Taxonomy" id="77044"/>
    <lineage>
        <taxon>Eukaryota</taxon>
        <taxon>Fungi</taxon>
        <taxon>Dikarya</taxon>
        <taxon>Ascomycota</taxon>
        <taxon>Pezizomycotina</taxon>
        <taxon>Sordariomycetes</taxon>
        <taxon>Xylariomycetidae</taxon>
        <taxon>Xylariales</taxon>
        <taxon>Xylariaceae</taxon>
        <taxon>Rosellinia</taxon>
    </lineage>
</organism>
<dbReference type="Gene3D" id="3.40.630.30">
    <property type="match status" value="1"/>
</dbReference>
<accession>A0A1W2TR48</accession>
<evidence type="ECO:0000313" key="2">
    <source>
        <dbReference type="Proteomes" id="UP000054516"/>
    </source>
</evidence>
<keyword evidence="2" id="KW-1185">Reference proteome</keyword>
<sequence length="260" mass="29348">MPDDVNPTAGDISPPWCPITATTQPEHVTVIRPACESDIEAIAEVETTSFPQVYTDAGYLADCRRRELEGGYPCCRILAGRSGFGDQTPIHGFVMFESYLRSHRQYCDSRTGEGIALPANRPPDRKPAYNILMAATRADPALIDEEFLFVSEICIHPHMRKRGNGTRLMRHVVEMADMLAVKIIVLAEGSVSDAAEQWAADEAEEVDDVELAMLREREEREESTATAFYQDKLGFKKRAYFFWGRRDSAIPRIFHVMQYP</sequence>
<evidence type="ECO:0008006" key="3">
    <source>
        <dbReference type="Google" id="ProtNLM"/>
    </source>
</evidence>
<evidence type="ECO:0000313" key="1">
    <source>
        <dbReference type="EMBL" id="GAP90951.1"/>
    </source>
</evidence>
<dbReference type="CDD" id="cd04301">
    <property type="entry name" value="NAT_SF"/>
    <property type="match status" value="1"/>
</dbReference>
<proteinExistence type="predicted"/>
<dbReference type="OrthoDB" id="4711727at2759"/>
<gene>
    <name evidence="1" type="ORF">SAMD00023353_5100740</name>
</gene>
<dbReference type="EMBL" id="DF977496">
    <property type="protein sequence ID" value="GAP90951.1"/>
    <property type="molecule type" value="Genomic_DNA"/>
</dbReference>